<dbReference type="SUPFAM" id="SSF50129">
    <property type="entry name" value="GroES-like"/>
    <property type="match status" value="1"/>
</dbReference>
<keyword evidence="4" id="KW-1185">Reference proteome</keyword>
<sequence length="348" mass="37993">MAVPTMQAIRFHEHGGPEVLRLEEVAIPRPGPGEVRVRVRACALNHLDIWNRRGMPGRRLSLPRIPGADVAGEIDELGAGVSGLEAGSRVLVNPGISCGRCEACLSGQDTLCPQYHILGSQVDGGYAQYVIVPAANVLPMPRHLSFEQAAAVPLVFLTAWHMLVTLARVRPGETVLVWGAGSGVGSAAIQIARLLGARVFATVGSDDKMERARHLGAEVVLHHGRQHVDEEIRSLTGRRGVDVVVEHVGQATWEKSIRSLTHGGRLVTCGATTGYEGLTDIRYLFSRQLRLFGSYMGSKAELLHLMPFVERGQLKPVVDRVWPLAEAAQAHRWMEERRHFGKLVLTIP</sequence>
<dbReference type="InterPro" id="IPR051603">
    <property type="entry name" value="Zinc-ADH_QOR/CCCR"/>
</dbReference>
<evidence type="ECO:0000259" key="2">
    <source>
        <dbReference type="SMART" id="SM00829"/>
    </source>
</evidence>
<proteinExistence type="predicted"/>
<protein>
    <submittedName>
        <fullName evidence="3">Zinc-binding dehydrogenase</fullName>
    </submittedName>
</protein>
<dbReference type="InterPro" id="IPR020843">
    <property type="entry name" value="ER"/>
</dbReference>
<dbReference type="SMART" id="SM00829">
    <property type="entry name" value="PKS_ER"/>
    <property type="match status" value="1"/>
</dbReference>
<dbReference type="Pfam" id="PF08240">
    <property type="entry name" value="ADH_N"/>
    <property type="match status" value="1"/>
</dbReference>
<dbReference type="PANTHER" id="PTHR44154">
    <property type="entry name" value="QUINONE OXIDOREDUCTASE"/>
    <property type="match status" value="1"/>
</dbReference>
<feature type="domain" description="Enoyl reductase (ER)" evidence="2">
    <location>
        <begin position="15"/>
        <end position="345"/>
    </location>
</feature>
<dbReference type="InterPro" id="IPR013149">
    <property type="entry name" value="ADH-like_C"/>
</dbReference>
<dbReference type="InterPro" id="IPR011032">
    <property type="entry name" value="GroES-like_sf"/>
</dbReference>
<dbReference type="Proteomes" id="UP001332192">
    <property type="component" value="Chromosome"/>
</dbReference>
<evidence type="ECO:0000256" key="1">
    <source>
        <dbReference type="ARBA" id="ARBA00022857"/>
    </source>
</evidence>
<dbReference type="InterPro" id="IPR036291">
    <property type="entry name" value="NAD(P)-bd_dom_sf"/>
</dbReference>
<dbReference type="EMBL" id="CP141615">
    <property type="protein sequence ID" value="WRP17838.1"/>
    <property type="molecule type" value="Genomic_DNA"/>
</dbReference>
<keyword evidence="1" id="KW-0521">NADP</keyword>
<name>A0ABZ1BZ15_9FIRM</name>
<evidence type="ECO:0000313" key="3">
    <source>
        <dbReference type="EMBL" id="WRP17838.1"/>
    </source>
</evidence>
<dbReference type="Gene3D" id="3.40.50.720">
    <property type="entry name" value="NAD(P)-binding Rossmann-like Domain"/>
    <property type="match status" value="1"/>
</dbReference>
<dbReference type="SUPFAM" id="SSF51735">
    <property type="entry name" value="NAD(P)-binding Rossmann-fold domains"/>
    <property type="match status" value="1"/>
</dbReference>
<dbReference type="CDD" id="cd08266">
    <property type="entry name" value="Zn_ADH_like1"/>
    <property type="match status" value="1"/>
</dbReference>
<dbReference type="Gene3D" id="3.90.180.10">
    <property type="entry name" value="Medium-chain alcohol dehydrogenases, catalytic domain"/>
    <property type="match status" value="1"/>
</dbReference>
<reference evidence="3 4" key="1">
    <citation type="journal article" date="2024" name="Front. Microbiol.">
        <title>Novel thermophilic genera Geochorda gen. nov. and Carboxydochorda gen. nov. from the deep terrestrial subsurface reveal the ecophysiological diversity in the class Limnochordia.</title>
        <authorList>
            <person name="Karnachuk O.V."/>
            <person name="Lukina A.P."/>
            <person name="Avakyan M.R."/>
            <person name="Kadnikov V.V."/>
            <person name="Begmatov S."/>
            <person name="Beletsky A.V."/>
            <person name="Vlasova K.G."/>
            <person name="Novikov A.A."/>
            <person name="Shcherbakova V.A."/>
            <person name="Mardanov A.V."/>
            <person name="Ravin N.V."/>
        </authorList>
    </citation>
    <scope>NUCLEOTIDE SEQUENCE [LARGE SCALE GENOMIC DNA]</scope>
    <source>
        <strain evidence="3 4">L945</strain>
    </source>
</reference>
<gene>
    <name evidence="3" type="ORF">U7230_02160</name>
</gene>
<organism evidence="3 4">
    <name type="scientific">Carboxydichorda subterranea</name>
    <dbReference type="NCBI Taxonomy" id="3109565"/>
    <lineage>
        <taxon>Bacteria</taxon>
        <taxon>Bacillati</taxon>
        <taxon>Bacillota</taxon>
        <taxon>Limnochordia</taxon>
        <taxon>Limnochordales</taxon>
        <taxon>Geochordaceae</taxon>
        <taxon>Carboxydichorda</taxon>
    </lineage>
</organism>
<accession>A0ABZ1BZ15</accession>
<dbReference type="PANTHER" id="PTHR44154:SF1">
    <property type="entry name" value="QUINONE OXIDOREDUCTASE"/>
    <property type="match status" value="1"/>
</dbReference>
<dbReference type="InterPro" id="IPR013154">
    <property type="entry name" value="ADH-like_N"/>
</dbReference>
<evidence type="ECO:0000313" key="4">
    <source>
        <dbReference type="Proteomes" id="UP001332192"/>
    </source>
</evidence>
<dbReference type="Pfam" id="PF00107">
    <property type="entry name" value="ADH_zinc_N"/>
    <property type="match status" value="1"/>
</dbReference>